<feature type="chain" id="PRO_5042094771" evidence="2">
    <location>
        <begin position="23"/>
        <end position="120"/>
    </location>
</feature>
<name>A0AAD3P9M7_NEPGR</name>
<dbReference type="PANTHER" id="PTHR23201">
    <property type="entry name" value="EXTENSIN, PROLINE-RICH PROTEIN"/>
    <property type="match status" value="1"/>
</dbReference>
<evidence type="ECO:0000313" key="3">
    <source>
        <dbReference type="EMBL" id="GMH00322.1"/>
    </source>
</evidence>
<comment type="caution">
    <text evidence="3">The sequence shown here is derived from an EMBL/GenBank/DDBJ whole genome shotgun (WGS) entry which is preliminary data.</text>
</comment>
<feature type="signal peptide" evidence="2">
    <location>
        <begin position="1"/>
        <end position="22"/>
    </location>
</feature>
<evidence type="ECO:0000256" key="2">
    <source>
        <dbReference type="SAM" id="SignalP"/>
    </source>
</evidence>
<dbReference type="AlphaFoldDB" id="A0AAD3P9M7"/>
<dbReference type="Pfam" id="PF02704">
    <property type="entry name" value="GASA"/>
    <property type="match status" value="1"/>
</dbReference>
<evidence type="ECO:0000313" key="4">
    <source>
        <dbReference type="Proteomes" id="UP001279734"/>
    </source>
</evidence>
<comment type="similarity">
    <text evidence="1">Belongs to the GASA family.</text>
</comment>
<organism evidence="3 4">
    <name type="scientific">Nepenthes gracilis</name>
    <name type="common">Slender pitcher plant</name>
    <dbReference type="NCBI Taxonomy" id="150966"/>
    <lineage>
        <taxon>Eukaryota</taxon>
        <taxon>Viridiplantae</taxon>
        <taxon>Streptophyta</taxon>
        <taxon>Embryophyta</taxon>
        <taxon>Tracheophyta</taxon>
        <taxon>Spermatophyta</taxon>
        <taxon>Magnoliopsida</taxon>
        <taxon>eudicotyledons</taxon>
        <taxon>Gunneridae</taxon>
        <taxon>Pentapetalae</taxon>
        <taxon>Caryophyllales</taxon>
        <taxon>Nepenthaceae</taxon>
        <taxon>Nepenthes</taxon>
    </lineage>
</organism>
<protein>
    <submittedName>
        <fullName evidence="3">Uncharacterized protein</fullName>
    </submittedName>
</protein>
<evidence type="ECO:0000256" key="1">
    <source>
        <dbReference type="ARBA" id="ARBA00010582"/>
    </source>
</evidence>
<reference evidence="3" key="1">
    <citation type="submission" date="2023-05" db="EMBL/GenBank/DDBJ databases">
        <title>Nepenthes gracilis genome sequencing.</title>
        <authorList>
            <person name="Fukushima K."/>
        </authorList>
    </citation>
    <scope>NUCLEOTIDE SEQUENCE</scope>
    <source>
        <strain evidence="3">SING2019-196</strain>
    </source>
</reference>
<gene>
    <name evidence="3" type="ORF">Nepgr_002161</name>
</gene>
<sequence length="120" mass="12696">MKLFSLLIVTVLLLQAFTGALSFSGALNSLGNVEGGYESAVMAIHKSSGGRYIKNVPIKINCNVKCGRRCSRASREKVCKRACGACCMRCLCVPAGTFGNKDACPCYAGLKTHGGRSKCP</sequence>
<dbReference type="PANTHER" id="PTHR23201:SF20">
    <property type="entry name" value="GIBBERELLIN-REGULATED PROTEIN 9-LIKE"/>
    <property type="match status" value="1"/>
</dbReference>
<keyword evidence="2" id="KW-0732">Signal</keyword>
<dbReference type="Proteomes" id="UP001279734">
    <property type="component" value="Unassembled WGS sequence"/>
</dbReference>
<accession>A0AAD3P9M7</accession>
<dbReference type="InterPro" id="IPR003854">
    <property type="entry name" value="GASA"/>
</dbReference>
<dbReference type="EMBL" id="BSYO01000002">
    <property type="protein sequence ID" value="GMH00322.1"/>
    <property type="molecule type" value="Genomic_DNA"/>
</dbReference>
<keyword evidence="4" id="KW-1185">Reference proteome</keyword>
<proteinExistence type="inferred from homology"/>